<dbReference type="OrthoDB" id="9778494at2"/>
<dbReference type="PROSITE" id="PS50005">
    <property type="entry name" value="TPR"/>
    <property type="match status" value="1"/>
</dbReference>
<dbReference type="InterPro" id="IPR019734">
    <property type="entry name" value="TPR_rpt"/>
</dbReference>
<dbReference type="STRING" id="346185.AAY42_02700"/>
<dbReference type="SMART" id="SM00028">
    <property type="entry name" value="TPR"/>
    <property type="match status" value="3"/>
</dbReference>
<evidence type="ECO:0000313" key="2">
    <source>
        <dbReference type="EMBL" id="KQC28923.1"/>
    </source>
</evidence>
<protein>
    <recommendedName>
        <fullName evidence="4">Tetratricopeptide repeat protein</fullName>
    </recommendedName>
</protein>
<reference evidence="2 3" key="1">
    <citation type="submission" date="2015-04" db="EMBL/GenBank/DDBJ databases">
        <title>Complete genome of flavobacterium.</title>
        <authorList>
            <person name="Kwon Y.M."/>
            <person name="Kim S.-J."/>
        </authorList>
    </citation>
    <scope>NUCLEOTIDE SEQUENCE [LARGE SCALE GENOMIC DNA]</scope>
    <source>
        <strain evidence="2 3">DK169</strain>
    </source>
</reference>
<sequence length="560" mass="63037">MRHSKKVWLAVSTILTVCLFSCKNKKQNPALASIDLKRGELLLCSTESFGEVNFSLSCSYETRATFDLALSLLHSFEYAEAEKAFVKVIDMDPNCAMAYWGVSMSIFQSLWMQSDLSYLEKGEKLIKLANKLPKSDLEKDYLDAISVFYTDWQNIDKLTRQRMYEKKMEELYNKHEGDTEAAVFYALAIRAAADPNDKTYSRQKKSGKILEDLFVEKPNHPGIAHYIIHNYDYPELAAKALTTARRYAEIAPASAHAQHMPSHIFTRLGLWDESINTNLNSASSATCYAESVNPTASWAQEIHAVDYLVYGYLQMGDNQKAAEQLKEMQEVKEVFPKDHFAATYALTAMPVRMALENKNWEQASKLELPTINFPWENLHWEKAMLHFGKALGYSHTADVKSAENELVSLKTLHQSLLDSKEVYKAGQVNVQIHSAKAWIELAKGNSDDALVLMETAAKLEGETSKHAVTPGEVLPADELLGDMLLALNKPVEALEAYEINLKGHPNRFNGVYGAAIAAKESDKNEIAVDYFNQLIELTKNSNSERPEIKEAKAFVQQYAS</sequence>
<evidence type="ECO:0008006" key="4">
    <source>
        <dbReference type="Google" id="ProtNLM"/>
    </source>
</evidence>
<evidence type="ECO:0000256" key="1">
    <source>
        <dbReference type="PROSITE-ProRule" id="PRU00339"/>
    </source>
</evidence>
<feature type="repeat" description="TPR" evidence="1">
    <location>
        <begin position="62"/>
        <end position="95"/>
    </location>
</feature>
<keyword evidence="1" id="KW-0802">TPR repeat</keyword>
<proteinExistence type="predicted"/>
<dbReference type="Proteomes" id="UP000050827">
    <property type="component" value="Unassembled WGS sequence"/>
</dbReference>
<dbReference type="PANTHER" id="PTHR45588:SF1">
    <property type="entry name" value="WW DOMAIN-CONTAINING PROTEIN"/>
    <property type="match status" value="1"/>
</dbReference>
<keyword evidence="3" id="KW-1185">Reference proteome</keyword>
<dbReference type="EMBL" id="LCTZ01000002">
    <property type="protein sequence ID" value="KQC28923.1"/>
    <property type="molecule type" value="Genomic_DNA"/>
</dbReference>
<name>A0A0N8WFK1_9FLAO</name>
<comment type="caution">
    <text evidence="2">The sequence shown here is derived from an EMBL/GenBank/DDBJ whole genome shotgun (WGS) entry which is preliminary data.</text>
</comment>
<dbReference type="PATRIC" id="fig|1547436.3.peg.562"/>
<dbReference type="Gene3D" id="1.25.40.10">
    <property type="entry name" value="Tetratricopeptide repeat domain"/>
    <property type="match status" value="2"/>
</dbReference>
<dbReference type="RefSeq" id="WP_055392467.1">
    <property type="nucleotide sequence ID" value="NZ_LCTZ01000002.1"/>
</dbReference>
<dbReference type="SUPFAM" id="SSF48452">
    <property type="entry name" value="TPR-like"/>
    <property type="match status" value="1"/>
</dbReference>
<gene>
    <name evidence="2" type="ORF">AAY42_02700</name>
</gene>
<dbReference type="AlphaFoldDB" id="A0A0N8WFK1"/>
<dbReference type="InterPro" id="IPR011990">
    <property type="entry name" value="TPR-like_helical_dom_sf"/>
</dbReference>
<dbReference type="PANTHER" id="PTHR45588">
    <property type="entry name" value="TPR DOMAIN-CONTAINING PROTEIN"/>
    <property type="match status" value="1"/>
</dbReference>
<evidence type="ECO:0000313" key="3">
    <source>
        <dbReference type="Proteomes" id="UP000050827"/>
    </source>
</evidence>
<accession>A0A0N8WFK1</accession>
<organism evidence="2 3">
    <name type="scientific">Flagellimonas eckloniae</name>
    <dbReference type="NCBI Taxonomy" id="346185"/>
    <lineage>
        <taxon>Bacteria</taxon>
        <taxon>Pseudomonadati</taxon>
        <taxon>Bacteroidota</taxon>
        <taxon>Flavobacteriia</taxon>
        <taxon>Flavobacteriales</taxon>
        <taxon>Flavobacteriaceae</taxon>
        <taxon>Flagellimonas</taxon>
    </lineage>
</organism>